<gene>
    <name evidence="3" type="ORF">EXN66_Car016415</name>
</gene>
<dbReference type="Proteomes" id="UP000503349">
    <property type="component" value="Chromosome 16"/>
</dbReference>
<evidence type="ECO:0000313" key="3">
    <source>
        <dbReference type="EMBL" id="KAF3700727.1"/>
    </source>
</evidence>
<feature type="region of interest" description="Disordered" evidence="1">
    <location>
        <begin position="38"/>
        <end position="58"/>
    </location>
</feature>
<keyword evidence="4" id="KW-1185">Reference proteome</keyword>
<dbReference type="AlphaFoldDB" id="A0A6G1QE20"/>
<organism evidence="3 4">
    <name type="scientific">Channa argus</name>
    <name type="common">Northern snakehead</name>
    <name type="synonym">Ophicephalus argus</name>
    <dbReference type="NCBI Taxonomy" id="215402"/>
    <lineage>
        <taxon>Eukaryota</taxon>
        <taxon>Metazoa</taxon>
        <taxon>Chordata</taxon>
        <taxon>Craniata</taxon>
        <taxon>Vertebrata</taxon>
        <taxon>Euteleostomi</taxon>
        <taxon>Actinopterygii</taxon>
        <taxon>Neopterygii</taxon>
        <taxon>Teleostei</taxon>
        <taxon>Neoteleostei</taxon>
        <taxon>Acanthomorphata</taxon>
        <taxon>Anabantaria</taxon>
        <taxon>Anabantiformes</taxon>
        <taxon>Channoidei</taxon>
        <taxon>Channidae</taxon>
        <taxon>Channa</taxon>
    </lineage>
</organism>
<feature type="signal peptide" evidence="2">
    <location>
        <begin position="1"/>
        <end position="19"/>
    </location>
</feature>
<proteinExistence type="predicted"/>
<evidence type="ECO:0000256" key="1">
    <source>
        <dbReference type="SAM" id="MobiDB-lite"/>
    </source>
</evidence>
<dbReference type="EMBL" id="CM015727">
    <property type="protein sequence ID" value="KAF3700727.1"/>
    <property type="molecule type" value="Genomic_DNA"/>
</dbReference>
<sequence length="73" mass="7552">MGLFISALLQPPLLCLCRAFTSNSFNLLSRSQLDFSSGNGAETGGGEATGQLGNSPLSDSVVTTSRTFLLGLL</sequence>
<reference evidence="4" key="2">
    <citation type="submission" date="2019-02" db="EMBL/GenBank/DDBJ databases">
        <title>Opniocepnalus argus Var Kimnra genome.</title>
        <authorList>
            <person name="Zhou C."/>
            <person name="Xiao S."/>
        </authorList>
    </citation>
    <scope>NUCLEOTIDE SEQUENCE [LARGE SCALE GENOMIC DNA]</scope>
</reference>
<evidence type="ECO:0000256" key="2">
    <source>
        <dbReference type="SAM" id="SignalP"/>
    </source>
</evidence>
<protein>
    <recommendedName>
        <fullName evidence="5">Secreted protein</fullName>
    </recommendedName>
</protein>
<evidence type="ECO:0008006" key="5">
    <source>
        <dbReference type="Google" id="ProtNLM"/>
    </source>
</evidence>
<name>A0A6G1QE20_CHAAH</name>
<reference evidence="3 4" key="1">
    <citation type="submission" date="2019-02" db="EMBL/GenBank/DDBJ databases">
        <title>Opniocepnalus argus genome.</title>
        <authorList>
            <person name="Zhou C."/>
            <person name="Xiao S."/>
        </authorList>
    </citation>
    <scope>NUCLEOTIDE SEQUENCE [LARGE SCALE GENOMIC DNA]</scope>
    <source>
        <strain evidence="3">OARG1902GOOAL</strain>
        <tissue evidence="3">Muscle</tissue>
    </source>
</reference>
<keyword evidence="2" id="KW-0732">Signal</keyword>
<feature type="chain" id="PRO_5026069494" description="Secreted protein" evidence="2">
    <location>
        <begin position="20"/>
        <end position="73"/>
    </location>
</feature>
<accession>A0A6G1QE20</accession>
<evidence type="ECO:0000313" key="4">
    <source>
        <dbReference type="Proteomes" id="UP000503349"/>
    </source>
</evidence>